<feature type="binding site" evidence="6">
    <location>
        <begin position="141"/>
        <end position="142"/>
    </location>
    <ligand>
        <name>substrate</name>
    </ligand>
</feature>
<gene>
    <name evidence="12" type="ORF">ASCRUDRAFT_33908</name>
</gene>
<comment type="catalytic activity">
    <reaction evidence="4">
        <text>L-asparagine + H2O = L-aspartate + NH4(+)</text>
        <dbReference type="Rhea" id="RHEA:21016"/>
        <dbReference type="ChEBI" id="CHEBI:15377"/>
        <dbReference type="ChEBI" id="CHEBI:28938"/>
        <dbReference type="ChEBI" id="CHEBI:29991"/>
        <dbReference type="ChEBI" id="CHEBI:58048"/>
        <dbReference type="EC" id="3.5.1.1"/>
    </reaction>
</comment>
<dbReference type="FunFam" id="3.40.50.1170:FF:000001">
    <property type="entry name" value="L-asparaginase 2"/>
    <property type="match status" value="1"/>
</dbReference>
<dbReference type="InterPro" id="IPR004550">
    <property type="entry name" value="AsnASE_II"/>
</dbReference>
<evidence type="ECO:0000259" key="11">
    <source>
        <dbReference type="Pfam" id="PF17763"/>
    </source>
</evidence>
<dbReference type="PIRSF" id="PIRSF500176">
    <property type="entry name" value="L_ASNase"/>
    <property type="match status" value="1"/>
</dbReference>
<dbReference type="PIRSF" id="PIRSF001220">
    <property type="entry name" value="L-ASNase_gatD"/>
    <property type="match status" value="1"/>
</dbReference>
<dbReference type="InterPro" id="IPR006034">
    <property type="entry name" value="Asparaginase/glutaminase-like"/>
</dbReference>
<dbReference type="SMART" id="SM00870">
    <property type="entry name" value="Asparaginase"/>
    <property type="match status" value="1"/>
</dbReference>
<dbReference type="InParanoid" id="A0A1D2VIX8"/>
<feature type="active site" evidence="8">
    <location>
        <position position="141"/>
    </location>
</feature>
<dbReference type="GO" id="GO:0004067">
    <property type="term" value="F:asparaginase activity"/>
    <property type="evidence" value="ECO:0007669"/>
    <property type="project" value="UniProtKB-UniRule"/>
</dbReference>
<feature type="active site" description="O-isoaspartyl threonine intermediate" evidence="5">
    <location>
        <position position="60"/>
    </location>
</feature>
<dbReference type="InterPro" id="IPR027473">
    <property type="entry name" value="L-asparaginase_C"/>
</dbReference>
<dbReference type="PROSITE" id="PS00144">
    <property type="entry name" value="ASN_GLN_ASE_1"/>
    <property type="match status" value="1"/>
</dbReference>
<dbReference type="SUPFAM" id="SSF53774">
    <property type="entry name" value="Glutaminase/Asparaginase"/>
    <property type="match status" value="1"/>
</dbReference>
<dbReference type="CDD" id="cd08964">
    <property type="entry name" value="L-asparaginase_II"/>
    <property type="match status" value="1"/>
</dbReference>
<dbReference type="EMBL" id="KV454479">
    <property type="protein sequence ID" value="ODV61584.1"/>
    <property type="molecule type" value="Genomic_DNA"/>
</dbReference>
<dbReference type="Proteomes" id="UP000095038">
    <property type="component" value="Unassembled WGS sequence"/>
</dbReference>
<dbReference type="InterPro" id="IPR027475">
    <property type="entry name" value="Asparaginase/glutaminase_AS2"/>
</dbReference>
<dbReference type="AlphaFoldDB" id="A0A1D2VIX8"/>
<comment type="similarity">
    <text evidence="1 9">Belongs to the asparaginase 1 family.</text>
</comment>
<dbReference type="PRINTS" id="PR00139">
    <property type="entry name" value="ASNGLNASE"/>
</dbReference>
<dbReference type="FunCoup" id="A0A1D2VIX8">
    <property type="interactions" value="50"/>
</dbReference>
<dbReference type="GeneID" id="30964112"/>
<dbReference type="InterPro" id="IPR020827">
    <property type="entry name" value="Asparaginase/glutaminase_AS1"/>
</dbReference>
<dbReference type="InterPro" id="IPR027474">
    <property type="entry name" value="L-asparaginase_N"/>
</dbReference>
<dbReference type="Gene3D" id="3.40.50.40">
    <property type="match status" value="1"/>
</dbReference>
<keyword evidence="3" id="KW-0378">Hydrolase</keyword>
<dbReference type="NCBIfam" id="TIGR00520">
    <property type="entry name" value="asnASE_II"/>
    <property type="match status" value="1"/>
</dbReference>
<protein>
    <recommendedName>
        <fullName evidence="2">asparaginase</fullName>
        <ecNumber evidence="2">3.5.1.1</ecNumber>
    </recommendedName>
</protein>
<proteinExistence type="inferred from homology"/>
<feature type="domain" description="Asparaginase/glutaminase C-terminal" evidence="11">
    <location>
        <begin position="272"/>
        <end position="387"/>
    </location>
</feature>
<dbReference type="SMR" id="A0A1D2VIX8"/>
<evidence type="ECO:0000256" key="4">
    <source>
        <dbReference type="ARBA" id="ARBA00049366"/>
    </source>
</evidence>
<dbReference type="Pfam" id="PF00710">
    <property type="entry name" value="Asparaginase"/>
    <property type="match status" value="1"/>
</dbReference>
<dbReference type="InterPro" id="IPR040919">
    <property type="entry name" value="Asparaginase_C"/>
</dbReference>
<feature type="domain" description="L-asparaginase N-terminal" evidence="10">
    <location>
        <begin position="52"/>
        <end position="242"/>
    </location>
</feature>
<evidence type="ECO:0000256" key="1">
    <source>
        <dbReference type="ARBA" id="ARBA00010518"/>
    </source>
</evidence>
<dbReference type="PROSITE" id="PS51732">
    <property type="entry name" value="ASN_GLN_ASE_3"/>
    <property type="match status" value="1"/>
</dbReference>
<evidence type="ECO:0000256" key="9">
    <source>
        <dbReference type="RuleBase" id="RU004456"/>
    </source>
</evidence>
<dbReference type="PANTHER" id="PTHR11707">
    <property type="entry name" value="L-ASPARAGINASE"/>
    <property type="match status" value="1"/>
</dbReference>
<dbReference type="EC" id="3.5.1.1" evidence="2"/>
<keyword evidence="13" id="KW-1185">Reference proteome</keyword>
<feature type="active site" evidence="7">
    <location>
        <position position="60"/>
    </location>
</feature>
<evidence type="ECO:0000313" key="12">
    <source>
        <dbReference type="EMBL" id="ODV61584.1"/>
    </source>
</evidence>
<dbReference type="STRING" id="1344418.A0A1D2VIX8"/>
<evidence type="ECO:0000256" key="6">
    <source>
        <dbReference type="PIRSR" id="PIRSR001220-2"/>
    </source>
</evidence>
<name>A0A1D2VIX8_9ASCO</name>
<sequence length="400" mass="44209">MRVSSEEVDYEGKYLSCISEYENEYKNEYEYSNVTEHENEDGGDYDNELPLVEIIATGGTIASSANCTLLTAGYSVNLTIENLVQKIPELKGLAHIETKQIFNIGSNELTSKNLVELREFILGLVGDREKKIDGIVITHGTDTLEETSFFLEMTLKVSVPIVLTGSMRPSSALSSDGIMNLYQAVYVASRKQESLNRGILVNLNDRILSGFYISKGNANSLDTFKNFEQGNLGMFINNEIVWFIGNESRFNRLSGFFSNFRLKGRGGHLPEVIILYGYQELNPALVELAITQLHARGIVLAGTGSGSWTEQGNLVALEASQKHGIPVVYSSRTLNGIVPIENLPVVVEGRAFTHAIASGFLNPQKTRILLQLCLNENYSVDEIKRVFRNVYGGGILENGS</sequence>
<evidence type="ECO:0000256" key="5">
    <source>
        <dbReference type="PIRSR" id="PIRSR001220-1"/>
    </source>
</evidence>
<dbReference type="Gene3D" id="3.40.50.1170">
    <property type="entry name" value="L-asparaginase, N-terminal domain"/>
    <property type="match status" value="1"/>
</dbReference>
<feature type="binding site" evidence="6">
    <location>
        <position position="106"/>
    </location>
    <ligand>
        <name>substrate</name>
    </ligand>
</feature>
<dbReference type="GO" id="GO:0006530">
    <property type="term" value="P:L-asparagine catabolic process"/>
    <property type="evidence" value="ECO:0007669"/>
    <property type="project" value="EnsemblFungi"/>
</dbReference>
<dbReference type="OrthoDB" id="542841at2759"/>
<dbReference type="InterPro" id="IPR037152">
    <property type="entry name" value="L-asparaginase_N_sf"/>
</dbReference>
<dbReference type="SFLD" id="SFLDS00057">
    <property type="entry name" value="Glutaminase/Asparaginase"/>
    <property type="match status" value="1"/>
</dbReference>
<dbReference type="InterPro" id="IPR036152">
    <property type="entry name" value="Asp/glu_Ase-like_sf"/>
</dbReference>
<evidence type="ECO:0000256" key="7">
    <source>
        <dbReference type="PROSITE-ProRule" id="PRU10099"/>
    </source>
</evidence>
<reference evidence="13" key="1">
    <citation type="submission" date="2016-05" db="EMBL/GenBank/DDBJ databases">
        <title>Comparative genomics of biotechnologically important yeasts.</title>
        <authorList>
            <consortium name="DOE Joint Genome Institute"/>
            <person name="Riley R."/>
            <person name="Haridas S."/>
            <person name="Wolfe K.H."/>
            <person name="Lopes M.R."/>
            <person name="Hittinger C.T."/>
            <person name="Goker M."/>
            <person name="Salamov A."/>
            <person name="Wisecaver J."/>
            <person name="Long T.M."/>
            <person name="Aerts A.L."/>
            <person name="Barry K."/>
            <person name="Choi C."/>
            <person name="Clum A."/>
            <person name="Coughlan A.Y."/>
            <person name="Deshpande S."/>
            <person name="Douglass A.P."/>
            <person name="Hanson S.J."/>
            <person name="Klenk H.-P."/>
            <person name="Labutti K."/>
            <person name="Lapidus A."/>
            <person name="Lindquist E."/>
            <person name="Lipzen A."/>
            <person name="Meier-Kolthoff J.P."/>
            <person name="Ohm R.A."/>
            <person name="Otillar R.P."/>
            <person name="Pangilinan J."/>
            <person name="Peng Y."/>
            <person name="Rokas A."/>
            <person name="Rosa C.A."/>
            <person name="Scheuner C."/>
            <person name="Sibirny A.A."/>
            <person name="Slot J.C."/>
            <person name="Stielow J.B."/>
            <person name="Sun H."/>
            <person name="Kurtzman C.P."/>
            <person name="Blackwell M."/>
            <person name="Grigoriev I.V."/>
            <person name="Jeffries T.W."/>
        </authorList>
    </citation>
    <scope>NUCLEOTIDE SEQUENCE [LARGE SCALE GENOMIC DNA]</scope>
    <source>
        <strain evidence="13">DSM 1968</strain>
    </source>
</reference>
<organism evidence="12 13">
    <name type="scientific">Ascoidea rubescens DSM 1968</name>
    <dbReference type="NCBI Taxonomy" id="1344418"/>
    <lineage>
        <taxon>Eukaryota</taxon>
        <taxon>Fungi</taxon>
        <taxon>Dikarya</taxon>
        <taxon>Ascomycota</taxon>
        <taxon>Saccharomycotina</taxon>
        <taxon>Saccharomycetes</taxon>
        <taxon>Ascoideaceae</taxon>
        <taxon>Ascoidea</taxon>
    </lineage>
</organism>
<evidence type="ECO:0000256" key="3">
    <source>
        <dbReference type="ARBA" id="ARBA00022801"/>
    </source>
</evidence>
<evidence type="ECO:0000259" key="10">
    <source>
        <dbReference type="Pfam" id="PF00710"/>
    </source>
</evidence>
<dbReference type="Pfam" id="PF17763">
    <property type="entry name" value="Asparaginase_C"/>
    <property type="match status" value="1"/>
</dbReference>
<evidence type="ECO:0000313" key="13">
    <source>
        <dbReference type="Proteomes" id="UP000095038"/>
    </source>
</evidence>
<dbReference type="RefSeq" id="XP_020047891.1">
    <property type="nucleotide sequence ID" value="XM_020190476.1"/>
</dbReference>
<accession>A0A1D2VIX8</accession>
<dbReference type="PROSITE" id="PS00917">
    <property type="entry name" value="ASN_GLN_ASE_2"/>
    <property type="match status" value="1"/>
</dbReference>
<evidence type="ECO:0000256" key="2">
    <source>
        <dbReference type="ARBA" id="ARBA00012920"/>
    </source>
</evidence>
<evidence type="ECO:0000256" key="8">
    <source>
        <dbReference type="PROSITE-ProRule" id="PRU10100"/>
    </source>
</evidence>
<dbReference type="PANTHER" id="PTHR11707:SF28">
    <property type="entry name" value="60 KDA LYSOPHOSPHOLIPASE"/>
    <property type="match status" value="1"/>
</dbReference>